<evidence type="ECO:0000313" key="1">
    <source>
        <dbReference type="EMBL" id="KAF3443707.1"/>
    </source>
</evidence>
<evidence type="ECO:0000313" key="2">
    <source>
        <dbReference type="Proteomes" id="UP000796880"/>
    </source>
</evidence>
<organism evidence="1 2">
    <name type="scientific">Rhamnella rubrinervis</name>
    <dbReference type="NCBI Taxonomy" id="2594499"/>
    <lineage>
        <taxon>Eukaryota</taxon>
        <taxon>Viridiplantae</taxon>
        <taxon>Streptophyta</taxon>
        <taxon>Embryophyta</taxon>
        <taxon>Tracheophyta</taxon>
        <taxon>Spermatophyta</taxon>
        <taxon>Magnoliopsida</taxon>
        <taxon>eudicotyledons</taxon>
        <taxon>Gunneridae</taxon>
        <taxon>Pentapetalae</taxon>
        <taxon>rosids</taxon>
        <taxon>fabids</taxon>
        <taxon>Rosales</taxon>
        <taxon>Rhamnaceae</taxon>
        <taxon>rhamnoid group</taxon>
        <taxon>Rhamneae</taxon>
        <taxon>Rhamnella</taxon>
    </lineage>
</organism>
<proteinExistence type="predicted"/>
<name>A0A8K0MF58_9ROSA</name>
<gene>
    <name evidence="1" type="ORF">FNV43_RR13397</name>
</gene>
<dbReference type="Proteomes" id="UP000796880">
    <property type="component" value="Unassembled WGS sequence"/>
</dbReference>
<sequence length="117" mass="12915">MLLTDYLFLDVKIYQLILQFGNHHHKSASAVIYNHELRSRHPVRSSNAILKYDGAIGDGAKIGAGSMVLKDVPARTTAVGNPGRLIGGKQNPIKLEKLPTLTMDHTSYINGWSDYVI</sequence>
<reference evidence="1" key="1">
    <citation type="submission" date="2020-03" db="EMBL/GenBank/DDBJ databases">
        <title>A high-quality chromosome-level genome assembly of a woody plant with both climbing and erect habits, Rhamnella rubrinervis.</title>
        <authorList>
            <person name="Lu Z."/>
            <person name="Yang Y."/>
            <person name="Zhu X."/>
            <person name="Sun Y."/>
        </authorList>
    </citation>
    <scope>NUCLEOTIDE SEQUENCE</scope>
    <source>
        <strain evidence="1">BYM</strain>
        <tissue evidence="1">Leaf</tissue>
    </source>
</reference>
<dbReference type="OrthoDB" id="25818at2759"/>
<evidence type="ECO:0008006" key="3">
    <source>
        <dbReference type="Google" id="ProtNLM"/>
    </source>
</evidence>
<dbReference type="SUPFAM" id="SSF51161">
    <property type="entry name" value="Trimeric LpxA-like enzymes"/>
    <property type="match status" value="1"/>
</dbReference>
<comment type="caution">
    <text evidence="1">The sequence shown here is derived from an EMBL/GenBank/DDBJ whole genome shotgun (WGS) entry which is preliminary data.</text>
</comment>
<accession>A0A8K0MF58</accession>
<protein>
    <recommendedName>
        <fullName evidence="3">Serine acetyltransferase</fullName>
    </recommendedName>
</protein>
<dbReference type="Gene3D" id="2.160.10.10">
    <property type="entry name" value="Hexapeptide repeat proteins"/>
    <property type="match status" value="1"/>
</dbReference>
<dbReference type="AlphaFoldDB" id="A0A8K0MF58"/>
<dbReference type="InterPro" id="IPR011004">
    <property type="entry name" value="Trimer_LpxA-like_sf"/>
</dbReference>
<dbReference type="EMBL" id="VOIH02000006">
    <property type="protein sequence ID" value="KAF3443707.1"/>
    <property type="molecule type" value="Genomic_DNA"/>
</dbReference>
<dbReference type="PANTHER" id="PTHR42811">
    <property type="entry name" value="SERINE ACETYLTRANSFERASE"/>
    <property type="match status" value="1"/>
</dbReference>
<keyword evidence="2" id="KW-1185">Reference proteome</keyword>